<dbReference type="InterPro" id="IPR000014">
    <property type="entry name" value="PAS"/>
</dbReference>
<keyword evidence="12" id="KW-0902">Two-component regulatory system</keyword>
<dbReference type="Pfam" id="PF14689">
    <property type="entry name" value="SPOB_a"/>
    <property type="match status" value="1"/>
</dbReference>
<name>A0ABN1U2N0_9ACTN</name>
<evidence type="ECO:0000256" key="9">
    <source>
        <dbReference type="ARBA" id="ARBA00022777"/>
    </source>
</evidence>
<dbReference type="SMART" id="SM00091">
    <property type="entry name" value="PAS"/>
    <property type="match status" value="1"/>
</dbReference>
<evidence type="ECO:0000313" key="16">
    <source>
        <dbReference type="Proteomes" id="UP001501581"/>
    </source>
</evidence>
<keyword evidence="7" id="KW-0812">Transmembrane</keyword>
<evidence type="ECO:0000256" key="11">
    <source>
        <dbReference type="ARBA" id="ARBA00022989"/>
    </source>
</evidence>
<dbReference type="PANTHER" id="PTHR43547:SF10">
    <property type="entry name" value="SENSOR HISTIDINE KINASE DCUS"/>
    <property type="match status" value="1"/>
</dbReference>
<gene>
    <name evidence="15" type="ORF">GCM10009668_40400</name>
</gene>
<dbReference type="SUPFAM" id="SSF103190">
    <property type="entry name" value="Sensory domain-like"/>
    <property type="match status" value="1"/>
</dbReference>
<sequence>MRLTMAGQILLLQVIVLLVVLAVASVVSLRQSDADFRAQRAAPLGAIAQDLANLDVVRAQIARRPVLASLTAYAEQFRRRADATVVYLADLDGTVLVSSEAQAVDRPLDDEIRNLDSQRSWSGDITLAGQRSIAAMVPIFDTGTPAGSAGGAQPPQQVAVAVVVAAYPTLGERAGELLPDLITFLGSGLAIGVAGSWLLARLVKRRTRGLEPADIAALADQREALLHAVREGVVAVGADGTITVLNDSARALLALGTTDGEGATVDDLAVSEEVRELLLGDADVRDRVLVVGDRALVANRNRVRHAGRVVGAVTTLRDRTDLLAMQSELTARESITETLRAQTHEFNNQLHIISGLVQLEEYEEVSAIIGTITRRRAEINERVTAVVHDPAVAALLVAKMSLAAERGVEIALAADTDLPALDPDLSADVGTVLGNLVDNAVDATVSAGGPRIDVRLRVDDGAVAVQVADTGAGVDPDLAPEIFRRGWSTKPSDASGRGVGLALVQVICARRGGHVSVHNQAGAVFTAALPTMPRSE</sequence>
<keyword evidence="8" id="KW-0547">Nucleotide-binding</keyword>
<protein>
    <recommendedName>
        <fullName evidence="3">histidine kinase</fullName>
        <ecNumber evidence="3">2.7.13.3</ecNumber>
    </recommendedName>
</protein>
<keyword evidence="11" id="KW-1133">Transmembrane helix</keyword>
<evidence type="ECO:0000256" key="7">
    <source>
        <dbReference type="ARBA" id="ARBA00022692"/>
    </source>
</evidence>
<keyword evidence="9" id="KW-0418">Kinase</keyword>
<evidence type="ECO:0000256" key="6">
    <source>
        <dbReference type="ARBA" id="ARBA00022679"/>
    </source>
</evidence>
<dbReference type="Gene3D" id="3.30.565.10">
    <property type="entry name" value="Histidine kinase-like ATPase, C-terminal domain"/>
    <property type="match status" value="1"/>
</dbReference>
<dbReference type="InterPro" id="IPR039506">
    <property type="entry name" value="SPOB_a"/>
</dbReference>
<evidence type="ECO:0000313" key="15">
    <source>
        <dbReference type="EMBL" id="GAA1114058.1"/>
    </source>
</evidence>
<dbReference type="Proteomes" id="UP001501581">
    <property type="component" value="Unassembled WGS sequence"/>
</dbReference>
<keyword evidence="4" id="KW-1003">Cell membrane</keyword>
<dbReference type="SMART" id="SM00387">
    <property type="entry name" value="HATPase_c"/>
    <property type="match status" value="1"/>
</dbReference>
<keyword evidence="10 15" id="KW-0067">ATP-binding</keyword>
<accession>A0ABN1U2N0</accession>
<dbReference type="Pfam" id="PF02518">
    <property type="entry name" value="HATPase_c"/>
    <property type="match status" value="1"/>
</dbReference>
<reference evidence="15 16" key="1">
    <citation type="journal article" date="2019" name="Int. J. Syst. Evol. Microbiol.">
        <title>The Global Catalogue of Microorganisms (GCM) 10K type strain sequencing project: providing services to taxonomists for standard genome sequencing and annotation.</title>
        <authorList>
            <consortium name="The Broad Institute Genomics Platform"/>
            <consortium name="The Broad Institute Genome Sequencing Center for Infectious Disease"/>
            <person name="Wu L."/>
            <person name="Ma J."/>
        </authorList>
    </citation>
    <scope>NUCLEOTIDE SEQUENCE [LARGE SCALE GENOMIC DNA]</scope>
    <source>
        <strain evidence="15 16">JCM 13008</strain>
    </source>
</reference>
<evidence type="ECO:0000256" key="10">
    <source>
        <dbReference type="ARBA" id="ARBA00022840"/>
    </source>
</evidence>
<dbReference type="GO" id="GO:0005524">
    <property type="term" value="F:ATP binding"/>
    <property type="evidence" value="ECO:0007669"/>
    <property type="project" value="UniProtKB-KW"/>
</dbReference>
<dbReference type="InterPro" id="IPR029151">
    <property type="entry name" value="Sensor-like_sf"/>
</dbReference>
<dbReference type="Gene3D" id="1.10.287.130">
    <property type="match status" value="1"/>
</dbReference>
<evidence type="ECO:0000256" key="12">
    <source>
        <dbReference type="ARBA" id="ARBA00023012"/>
    </source>
</evidence>
<dbReference type="Pfam" id="PF17203">
    <property type="entry name" value="sCache_3_2"/>
    <property type="match status" value="1"/>
</dbReference>
<evidence type="ECO:0000259" key="14">
    <source>
        <dbReference type="PROSITE" id="PS50109"/>
    </source>
</evidence>
<dbReference type="EC" id="2.7.13.3" evidence="3"/>
<dbReference type="EMBL" id="BAAALG010000017">
    <property type="protein sequence ID" value="GAA1114058.1"/>
    <property type="molecule type" value="Genomic_DNA"/>
</dbReference>
<comment type="catalytic activity">
    <reaction evidence="1">
        <text>ATP + protein L-histidine = ADP + protein N-phospho-L-histidine.</text>
        <dbReference type="EC" id="2.7.13.3"/>
    </reaction>
</comment>
<evidence type="ECO:0000256" key="3">
    <source>
        <dbReference type="ARBA" id="ARBA00012438"/>
    </source>
</evidence>
<keyword evidence="13" id="KW-0472">Membrane</keyword>
<keyword evidence="16" id="KW-1185">Reference proteome</keyword>
<dbReference type="PANTHER" id="PTHR43547">
    <property type="entry name" value="TWO-COMPONENT HISTIDINE KINASE"/>
    <property type="match status" value="1"/>
</dbReference>
<evidence type="ECO:0000256" key="5">
    <source>
        <dbReference type="ARBA" id="ARBA00022553"/>
    </source>
</evidence>
<dbReference type="InterPro" id="IPR033463">
    <property type="entry name" value="sCache_3"/>
</dbReference>
<dbReference type="PROSITE" id="PS50109">
    <property type="entry name" value="HIS_KIN"/>
    <property type="match status" value="1"/>
</dbReference>
<evidence type="ECO:0000256" key="4">
    <source>
        <dbReference type="ARBA" id="ARBA00022475"/>
    </source>
</evidence>
<dbReference type="SUPFAM" id="SSF55874">
    <property type="entry name" value="ATPase domain of HSP90 chaperone/DNA topoisomerase II/histidine kinase"/>
    <property type="match status" value="1"/>
</dbReference>
<organism evidence="15 16">
    <name type="scientific">Nocardioides dubius</name>
    <dbReference type="NCBI Taxonomy" id="317019"/>
    <lineage>
        <taxon>Bacteria</taxon>
        <taxon>Bacillati</taxon>
        <taxon>Actinomycetota</taxon>
        <taxon>Actinomycetes</taxon>
        <taxon>Propionibacteriales</taxon>
        <taxon>Nocardioidaceae</taxon>
        <taxon>Nocardioides</taxon>
    </lineage>
</organism>
<feature type="domain" description="Histidine kinase" evidence="14">
    <location>
        <begin position="341"/>
        <end position="533"/>
    </location>
</feature>
<dbReference type="InterPro" id="IPR003594">
    <property type="entry name" value="HATPase_dom"/>
</dbReference>
<evidence type="ECO:0000256" key="13">
    <source>
        <dbReference type="ARBA" id="ARBA00023136"/>
    </source>
</evidence>
<keyword evidence="6" id="KW-0808">Transferase</keyword>
<keyword evidence="5" id="KW-0597">Phosphoprotein</keyword>
<comment type="caution">
    <text evidence="15">The sequence shown here is derived from an EMBL/GenBank/DDBJ whole genome shotgun (WGS) entry which is preliminary data.</text>
</comment>
<dbReference type="InterPro" id="IPR016120">
    <property type="entry name" value="Sig_transdc_His_kin_SpoOB"/>
</dbReference>
<dbReference type="PRINTS" id="PR00344">
    <property type="entry name" value="BCTRLSENSOR"/>
</dbReference>
<dbReference type="InterPro" id="IPR036890">
    <property type="entry name" value="HATPase_C_sf"/>
</dbReference>
<dbReference type="InterPro" id="IPR005467">
    <property type="entry name" value="His_kinase_dom"/>
</dbReference>
<dbReference type="Gene3D" id="3.30.450.20">
    <property type="entry name" value="PAS domain"/>
    <property type="match status" value="2"/>
</dbReference>
<proteinExistence type="predicted"/>
<evidence type="ECO:0000256" key="1">
    <source>
        <dbReference type="ARBA" id="ARBA00000085"/>
    </source>
</evidence>
<evidence type="ECO:0000256" key="8">
    <source>
        <dbReference type="ARBA" id="ARBA00022741"/>
    </source>
</evidence>
<dbReference type="InterPro" id="IPR004358">
    <property type="entry name" value="Sig_transdc_His_kin-like_C"/>
</dbReference>
<dbReference type="SUPFAM" id="SSF55890">
    <property type="entry name" value="Sporulation response regulatory protein Spo0B"/>
    <property type="match status" value="1"/>
</dbReference>
<comment type="subcellular location">
    <subcellularLocation>
        <location evidence="2">Cell membrane</location>
        <topology evidence="2">Multi-pass membrane protein</topology>
    </subcellularLocation>
</comment>
<evidence type="ECO:0000256" key="2">
    <source>
        <dbReference type="ARBA" id="ARBA00004651"/>
    </source>
</evidence>